<feature type="domain" description="Mce/MlaD" evidence="1">
    <location>
        <begin position="28"/>
        <end position="102"/>
    </location>
</feature>
<dbReference type="InterPro" id="IPR003399">
    <property type="entry name" value="Mce/MlaD"/>
</dbReference>
<sequence length="165" mass="18201">MDRNKYLMKIYITLIGLLLLVSCGENQTNITLNAENAGGLTTDASITLKGIEIGKVNKIKITSKGVIAVECNLNSNTKIPSDSKFTIENTDLLGTKGIFVEYGKSSEIIKNGDILKLFPIETSFFGDSLGAKIESIIEDFTGLKKQEEILIELRRLNENLEKTIE</sequence>
<protein>
    <recommendedName>
        <fullName evidence="1">Mce/MlaD domain-containing protein</fullName>
    </recommendedName>
</protein>
<dbReference type="EMBL" id="QKSB01000004">
    <property type="protein sequence ID" value="PZE17180.1"/>
    <property type="molecule type" value="Genomic_DNA"/>
</dbReference>
<dbReference type="InterPro" id="IPR052336">
    <property type="entry name" value="MlaD_Phospholipid_Transporter"/>
</dbReference>
<evidence type="ECO:0000313" key="2">
    <source>
        <dbReference type="EMBL" id="PZE17180.1"/>
    </source>
</evidence>
<dbReference type="PANTHER" id="PTHR33371">
    <property type="entry name" value="INTERMEMBRANE PHOSPHOLIPID TRANSPORT SYSTEM BINDING PROTEIN MLAD-RELATED"/>
    <property type="match status" value="1"/>
</dbReference>
<dbReference type="Pfam" id="PF02470">
    <property type="entry name" value="MlaD"/>
    <property type="match status" value="1"/>
</dbReference>
<keyword evidence="3" id="KW-1185">Reference proteome</keyword>
<accession>A0A2W1N0W8</accession>
<evidence type="ECO:0000313" key="3">
    <source>
        <dbReference type="Proteomes" id="UP000249248"/>
    </source>
</evidence>
<reference evidence="2 3" key="1">
    <citation type="submission" date="2018-06" db="EMBL/GenBank/DDBJ databases">
        <title>The draft genome sequence of Crocinitomix sp. SM1701.</title>
        <authorList>
            <person name="Zhang X."/>
        </authorList>
    </citation>
    <scope>NUCLEOTIDE SEQUENCE [LARGE SCALE GENOMIC DNA]</scope>
    <source>
        <strain evidence="2 3">SM1701</strain>
    </source>
</reference>
<dbReference type="PANTHER" id="PTHR33371:SF4">
    <property type="entry name" value="INTERMEMBRANE PHOSPHOLIPID TRANSPORT SYSTEM BINDING PROTEIN MLAD"/>
    <property type="match status" value="1"/>
</dbReference>
<comment type="caution">
    <text evidence="2">The sequence shown here is derived from an EMBL/GenBank/DDBJ whole genome shotgun (WGS) entry which is preliminary data.</text>
</comment>
<dbReference type="AlphaFoldDB" id="A0A2W1N0W8"/>
<dbReference type="PROSITE" id="PS51257">
    <property type="entry name" value="PROKAR_LIPOPROTEIN"/>
    <property type="match status" value="1"/>
</dbReference>
<evidence type="ECO:0000259" key="1">
    <source>
        <dbReference type="Pfam" id="PF02470"/>
    </source>
</evidence>
<proteinExistence type="predicted"/>
<gene>
    <name evidence="2" type="ORF">DNU06_07860</name>
</gene>
<dbReference type="Proteomes" id="UP000249248">
    <property type="component" value="Unassembled WGS sequence"/>
</dbReference>
<name>A0A2W1N0W8_9FLAO</name>
<organism evidence="2 3">
    <name type="scientific">Putridiphycobacter roseus</name>
    <dbReference type="NCBI Taxonomy" id="2219161"/>
    <lineage>
        <taxon>Bacteria</taxon>
        <taxon>Pseudomonadati</taxon>
        <taxon>Bacteroidota</taxon>
        <taxon>Flavobacteriia</taxon>
        <taxon>Flavobacteriales</taxon>
        <taxon>Crocinitomicaceae</taxon>
        <taxon>Putridiphycobacter</taxon>
    </lineage>
</organism>